<dbReference type="Proteomes" id="UP001258315">
    <property type="component" value="Unassembled WGS sequence"/>
</dbReference>
<sequence>MIKYQNLSGISGVESYDVGDDYIKILFQGGETYLYSYDHPGKEHVERMKELAAQGQGLSTYIAQHVKDEYDAKL</sequence>
<keyword evidence="2" id="KW-1185">Reference proteome</keyword>
<name>A0ABU3GYW4_9SPHI</name>
<organism evidence="1 2">
    <name type="scientific">Mucilaginibacter terrae</name>
    <dbReference type="NCBI Taxonomy" id="1955052"/>
    <lineage>
        <taxon>Bacteria</taxon>
        <taxon>Pseudomonadati</taxon>
        <taxon>Bacteroidota</taxon>
        <taxon>Sphingobacteriia</taxon>
        <taxon>Sphingobacteriales</taxon>
        <taxon>Sphingobacteriaceae</taxon>
        <taxon>Mucilaginibacter</taxon>
    </lineage>
</organism>
<dbReference type="EMBL" id="JAVLVU010000001">
    <property type="protein sequence ID" value="MDT3404801.1"/>
    <property type="molecule type" value="Genomic_DNA"/>
</dbReference>
<gene>
    <name evidence="1" type="ORF">QE417_003873</name>
</gene>
<dbReference type="RefSeq" id="WP_311952517.1">
    <property type="nucleotide sequence ID" value="NZ_JAVLVU010000001.1"/>
</dbReference>
<comment type="caution">
    <text evidence="1">The sequence shown here is derived from an EMBL/GenBank/DDBJ whole genome shotgun (WGS) entry which is preliminary data.</text>
</comment>
<accession>A0ABU3GYW4</accession>
<evidence type="ECO:0000313" key="1">
    <source>
        <dbReference type="EMBL" id="MDT3404801.1"/>
    </source>
</evidence>
<protein>
    <recommendedName>
        <fullName evidence="3">KTSC domain-containing protein</fullName>
    </recommendedName>
</protein>
<proteinExistence type="predicted"/>
<evidence type="ECO:0000313" key="2">
    <source>
        <dbReference type="Proteomes" id="UP001258315"/>
    </source>
</evidence>
<reference evidence="2" key="1">
    <citation type="submission" date="2023-07" db="EMBL/GenBank/DDBJ databases">
        <title>Functional and genomic diversity of the sorghum phyllosphere microbiome.</title>
        <authorList>
            <person name="Shade A."/>
        </authorList>
    </citation>
    <scope>NUCLEOTIDE SEQUENCE [LARGE SCALE GENOMIC DNA]</scope>
    <source>
        <strain evidence="2">SORGH_AS_0422</strain>
    </source>
</reference>
<evidence type="ECO:0008006" key="3">
    <source>
        <dbReference type="Google" id="ProtNLM"/>
    </source>
</evidence>